<comment type="caution">
    <text evidence="2">The sequence shown here is derived from an EMBL/GenBank/DDBJ whole genome shotgun (WGS) entry which is preliminary data.</text>
</comment>
<gene>
    <name evidence="2" type="ORF">HMPREF9371_1404</name>
</gene>
<name>G4CIE4_9NEIS</name>
<dbReference type="AlphaFoldDB" id="G4CIE4"/>
<keyword evidence="3" id="KW-1185">Reference proteome</keyword>
<evidence type="ECO:0000313" key="2">
    <source>
        <dbReference type="EMBL" id="EGY52415.1"/>
    </source>
</evidence>
<dbReference type="HOGENOM" id="CLU_1833034_0_0_4"/>
<dbReference type="EMBL" id="AGAY01000050">
    <property type="protein sequence ID" value="EGY52415.1"/>
    <property type="molecule type" value="Genomic_DNA"/>
</dbReference>
<dbReference type="Proteomes" id="UP000003019">
    <property type="component" value="Unassembled WGS sequence"/>
</dbReference>
<sequence>MTGKKKFRCHSSDYTLKNFYIFEILNNILHKAAASTRQAAARRDTFCRLADTQTLNLTTRSIWPQTLLHYTNTCFHLLCPPILPSHSPFFAKRFPASRPQMPAPCRQEAGEVSDAEAVQNAAAQRAHMTKNPCERNTSSR</sequence>
<protein>
    <submittedName>
        <fullName evidence="2">Uncharacterized protein</fullName>
    </submittedName>
</protein>
<organism evidence="2 3">
    <name type="scientific">Neisseria shayeganii 871</name>
    <dbReference type="NCBI Taxonomy" id="1032488"/>
    <lineage>
        <taxon>Bacteria</taxon>
        <taxon>Pseudomonadati</taxon>
        <taxon>Pseudomonadota</taxon>
        <taxon>Betaproteobacteria</taxon>
        <taxon>Neisseriales</taxon>
        <taxon>Neisseriaceae</taxon>
        <taxon>Neisseria</taxon>
    </lineage>
</organism>
<evidence type="ECO:0000256" key="1">
    <source>
        <dbReference type="SAM" id="MobiDB-lite"/>
    </source>
</evidence>
<dbReference type="STRING" id="1032488.HMPREF9371_1404"/>
<reference evidence="2 3" key="1">
    <citation type="submission" date="2011-05" db="EMBL/GenBank/DDBJ databases">
        <authorList>
            <person name="Muzny D."/>
            <person name="Qin X."/>
            <person name="Deng J."/>
            <person name="Jiang H."/>
            <person name="Liu Y."/>
            <person name="Qu J."/>
            <person name="Song X.-Z."/>
            <person name="Zhang L."/>
            <person name="Thornton R."/>
            <person name="Coyle M."/>
            <person name="Francisco L."/>
            <person name="Jackson L."/>
            <person name="Javaid M."/>
            <person name="Korchina V."/>
            <person name="Kovar C."/>
            <person name="Mata R."/>
            <person name="Mathew T."/>
            <person name="Ngo R."/>
            <person name="Nguyen L."/>
            <person name="Nguyen N."/>
            <person name="Okwuonu G."/>
            <person name="Ongeri F."/>
            <person name="Pham C."/>
            <person name="Simmons D."/>
            <person name="Wilczek-Boney K."/>
            <person name="Hale W."/>
            <person name="Jakkamsetti A."/>
            <person name="Pham P."/>
            <person name="Ruth R."/>
            <person name="San Lucas F."/>
            <person name="Warren J."/>
            <person name="Zhang J."/>
            <person name="Zhao Z."/>
            <person name="Zhou C."/>
            <person name="Zhu D."/>
            <person name="Lee S."/>
            <person name="Bess C."/>
            <person name="Blankenburg K."/>
            <person name="Forbes L."/>
            <person name="Fu Q."/>
            <person name="Gubbala S."/>
            <person name="Hirani K."/>
            <person name="Jayaseelan J.C."/>
            <person name="Lara F."/>
            <person name="Munidasa M."/>
            <person name="Palculict T."/>
            <person name="Patil S."/>
            <person name="Pu L.-L."/>
            <person name="Saada N."/>
            <person name="Tang L."/>
            <person name="Weissenberger G."/>
            <person name="Zhu Y."/>
            <person name="Hemphill L."/>
            <person name="Shang Y."/>
            <person name="Youmans B."/>
            <person name="Ayvaz T."/>
            <person name="Ross M."/>
            <person name="Santibanez J."/>
            <person name="Aqrawi P."/>
            <person name="Gross S."/>
            <person name="Joshi V."/>
            <person name="Fowler G."/>
            <person name="Nazareth L."/>
            <person name="Reid J."/>
            <person name="Worley K."/>
            <person name="Petrosino J."/>
            <person name="Highlander S."/>
            <person name="Gibbs R."/>
        </authorList>
    </citation>
    <scope>NUCLEOTIDE SEQUENCE [LARGE SCALE GENOMIC DNA]</scope>
    <source>
        <strain evidence="2 3">871</strain>
    </source>
</reference>
<accession>G4CIE4</accession>
<proteinExistence type="predicted"/>
<evidence type="ECO:0000313" key="3">
    <source>
        <dbReference type="Proteomes" id="UP000003019"/>
    </source>
</evidence>
<feature type="region of interest" description="Disordered" evidence="1">
    <location>
        <begin position="98"/>
        <end position="140"/>
    </location>
</feature>
<feature type="compositionally biased region" description="Low complexity" evidence="1">
    <location>
        <begin position="115"/>
        <end position="126"/>
    </location>
</feature>